<proteinExistence type="predicted"/>
<keyword evidence="2" id="KW-1185">Reference proteome</keyword>
<dbReference type="EMBL" id="JBGMDY010000007">
    <property type="protein sequence ID" value="KAL2326734.1"/>
    <property type="molecule type" value="Genomic_DNA"/>
</dbReference>
<reference evidence="1 2" key="1">
    <citation type="submission" date="2024-08" db="EMBL/GenBank/DDBJ databases">
        <title>Insights into the chromosomal genome structure of Flemingia macrophylla.</title>
        <authorList>
            <person name="Ding Y."/>
            <person name="Zhao Y."/>
            <person name="Bi W."/>
            <person name="Wu M."/>
            <person name="Zhao G."/>
            <person name="Gong Y."/>
            <person name="Li W."/>
            <person name="Zhang P."/>
        </authorList>
    </citation>
    <scope>NUCLEOTIDE SEQUENCE [LARGE SCALE GENOMIC DNA]</scope>
    <source>
        <strain evidence="1">DYQJB</strain>
        <tissue evidence="1">Leaf</tissue>
    </source>
</reference>
<name>A0ABD1LT87_9FABA</name>
<evidence type="ECO:0000313" key="2">
    <source>
        <dbReference type="Proteomes" id="UP001603857"/>
    </source>
</evidence>
<evidence type="ECO:0000313" key="1">
    <source>
        <dbReference type="EMBL" id="KAL2326734.1"/>
    </source>
</evidence>
<accession>A0ABD1LT87</accession>
<dbReference type="Proteomes" id="UP001603857">
    <property type="component" value="Unassembled WGS sequence"/>
</dbReference>
<organism evidence="1 2">
    <name type="scientific">Flemingia macrophylla</name>
    <dbReference type="NCBI Taxonomy" id="520843"/>
    <lineage>
        <taxon>Eukaryota</taxon>
        <taxon>Viridiplantae</taxon>
        <taxon>Streptophyta</taxon>
        <taxon>Embryophyta</taxon>
        <taxon>Tracheophyta</taxon>
        <taxon>Spermatophyta</taxon>
        <taxon>Magnoliopsida</taxon>
        <taxon>eudicotyledons</taxon>
        <taxon>Gunneridae</taxon>
        <taxon>Pentapetalae</taxon>
        <taxon>rosids</taxon>
        <taxon>fabids</taxon>
        <taxon>Fabales</taxon>
        <taxon>Fabaceae</taxon>
        <taxon>Papilionoideae</taxon>
        <taxon>50 kb inversion clade</taxon>
        <taxon>NPAAA clade</taxon>
        <taxon>indigoferoid/millettioid clade</taxon>
        <taxon>Phaseoleae</taxon>
        <taxon>Flemingia</taxon>
    </lineage>
</organism>
<gene>
    <name evidence="1" type="ORF">Fmac_020161</name>
</gene>
<sequence length="102" mass="11723">MSLKERGEPLGMARGNSPSIPYTLESNADQYHVNPYEKYPILEDELYEADDPTSFSSNYRLFSIEEKKKHLVVAQNNLELLYTILGYEAEPKPLKVIIVMLD</sequence>
<dbReference type="AlphaFoldDB" id="A0ABD1LT87"/>
<comment type="caution">
    <text evidence="1">The sequence shown here is derived from an EMBL/GenBank/DDBJ whole genome shotgun (WGS) entry which is preliminary data.</text>
</comment>
<protein>
    <submittedName>
        <fullName evidence="1">Uncharacterized protein</fullName>
    </submittedName>
</protein>